<dbReference type="RefSeq" id="WP_208076622.1">
    <property type="nucleotide sequence ID" value="NZ_CP071869.1"/>
</dbReference>
<gene>
    <name evidence="2" type="ORF">J3359_09150</name>
</gene>
<name>A0A975CJN3_9FLAO</name>
<accession>A0A975CJN3</accession>
<protein>
    <submittedName>
        <fullName evidence="2">Uncharacterized protein</fullName>
    </submittedName>
</protein>
<dbReference type="KEGG" id="pcea:J3359_09150"/>
<proteinExistence type="predicted"/>
<dbReference type="Proteomes" id="UP000663920">
    <property type="component" value="Chromosome"/>
</dbReference>
<keyword evidence="1" id="KW-1133">Transmembrane helix</keyword>
<organism evidence="2 3">
    <name type="scientific">Polaribacter cellanae</name>
    <dbReference type="NCBI Taxonomy" id="2818493"/>
    <lineage>
        <taxon>Bacteria</taxon>
        <taxon>Pseudomonadati</taxon>
        <taxon>Bacteroidota</taxon>
        <taxon>Flavobacteriia</taxon>
        <taxon>Flavobacteriales</taxon>
        <taxon>Flavobacteriaceae</taxon>
    </lineage>
</organism>
<sequence>MENLETKQILLQLEKQHEDFKTLKNDVRDIKNNKIGNDVVSVCKMTLLKIKSFEEKHDKLHEEVKSSITIYKAIHSYLEGIMSKFPLKTTQEIIFKGKIKWQLYLFTIFLTSVIIFSTIRYNSYVDSKNDTFHDKAFKSLLKKDLPDNFRKQLNSLLEEAKKDS</sequence>
<evidence type="ECO:0000256" key="1">
    <source>
        <dbReference type="SAM" id="Phobius"/>
    </source>
</evidence>
<evidence type="ECO:0000313" key="3">
    <source>
        <dbReference type="Proteomes" id="UP000663920"/>
    </source>
</evidence>
<dbReference type="AlphaFoldDB" id="A0A975CJN3"/>
<feature type="transmembrane region" description="Helical" evidence="1">
    <location>
        <begin position="103"/>
        <end position="121"/>
    </location>
</feature>
<dbReference type="EMBL" id="CP071869">
    <property type="protein sequence ID" value="QTE21018.1"/>
    <property type="molecule type" value="Genomic_DNA"/>
</dbReference>
<keyword evidence="3" id="KW-1185">Reference proteome</keyword>
<evidence type="ECO:0000313" key="2">
    <source>
        <dbReference type="EMBL" id="QTE21018.1"/>
    </source>
</evidence>
<reference evidence="2 3" key="1">
    <citation type="submission" date="2021-03" db="EMBL/GenBank/DDBJ databases">
        <title>Complete genome of Polaribacter_sp.SM13.</title>
        <authorList>
            <person name="Jeong S.W."/>
            <person name="Bae J.W."/>
        </authorList>
    </citation>
    <scope>NUCLEOTIDE SEQUENCE [LARGE SCALE GENOMIC DNA]</scope>
    <source>
        <strain evidence="2 3">SM13</strain>
    </source>
</reference>
<keyword evidence="1" id="KW-0812">Transmembrane</keyword>
<keyword evidence="1" id="KW-0472">Membrane</keyword>